<evidence type="ECO:0000313" key="3">
    <source>
        <dbReference type="Proteomes" id="UP000449092"/>
    </source>
</evidence>
<dbReference type="InterPro" id="IPR050400">
    <property type="entry name" value="Bact_Cytoskel_RodZ"/>
</dbReference>
<accession>A0A845DAW9</accession>
<sequence length="212" mass="24404">MKQLGTQLRALRKNANLSFEELSRLTRIPIHYLKHLEKEEYEKLPPPVYTKGFLRFWAQATGGDEAALQNAFIHRKRSTFLENNRVKKRIRVFRSRPIITVRHLVAMGIIVVLVSLVYVYYNQSIITRSPQVKITHPVELHSVSADKAITLTGTVQQVDTLTIDGSAVDISDGSFSHDYLLDNGWNTIPFLATYRDNDPVQIIRRVIYLEEE</sequence>
<comment type="caution">
    <text evidence="2">The sequence shown here is derived from an EMBL/GenBank/DDBJ whole genome shotgun (WGS) entry which is preliminary data.</text>
</comment>
<proteinExistence type="predicted"/>
<gene>
    <name evidence="2" type="ORF">F4X82_03685</name>
</gene>
<dbReference type="SUPFAM" id="SSF47413">
    <property type="entry name" value="lambda repressor-like DNA-binding domains"/>
    <property type="match status" value="1"/>
</dbReference>
<dbReference type="CDD" id="cd00093">
    <property type="entry name" value="HTH_XRE"/>
    <property type="match status" value="1"/>
</dbReference>
<reference evidence="2 3" key="1">
    <citation type="submission" date="2019-09" db="EMBL/GenBank/DDBJ databases">
        <title>Characterisation of the sponge microbiome using genome-centric metagenomics.</title>
        <authorList>
            <person name="Engelberts J.P."/>
            <person name="Robbins S.J."/>
            <person name="De Goeij J.M."/>
            <person name="Aranda M."/>
            <person name="Bell S.C."/>
            <person name="Webster N.S."/>
        </authorList>
    </citation>
    <scope>NUCLEOTIDE SEQUENCE [LARGE SCALE GENOMIC DNA]</scope>
    <source>
        <strain evidence="2">SB0662_bin_43</strain>
    </source>
</reference>
<keyword evidence="1" id="KW-1133">Transmembrane helix</keyword>
<organism evidence="2 3">
    <name type="scientific">Candidatus Spechtbacteria bacterium SB0662_bin_43</name>
    <dbReference type="NCBI Taxonomy" id="2604897"/>
    <lineage>
        <taxon>Bacteria</taxon>
        <taxon>Candidatus Spechtiibacteriota</taxon>
    </lineage>
</organism>
<protein>
    <recommendedName>
        <fullName evidence="4">Helix-turn-helix domain-containing protein</fullName>
    </recommendedName>
</protein>
<dbReference type="InterPro" id="IPR013783">
    <property type="entry name" value="Ig-like_fold"/>
</dbReference>
<dbReference type="AlphaFoldDB" id="A0A845DAW9"/>
<dbReference type="GO" id="GO:0003677">
    <property type="term" value="F:DNA binding"/>
    <property type="evidence" value="ECO:0007669"/>
    <property type="project" value="InterPro"/>
</dbReference>
<feature type="transmembrane region" description="Helical" evidence="1">
    <location>
        <begin position="99"/>
        <end position="121"/>
    </location>
</feature>
<dbReference type="PANTHER" id="PTHR34475">
    <property type="match status" value="1"/>
</dbReference>
<dbReference type="InterPro" id="IPR010982">
    <property type="entry name" value="Lambda_DNA-bd_dom_sf"/>
</dbReference>
<dbReference type="PANTHER" id="PTHR34475:SF1">
    <property type="entry name" value="CYTOSKELETON PROTEIN RODZ"/>
    <property type="match status" value="1"/>
</dbReference>
<dbReference type="EMBL" id="VXOY01000032">
    <property type="protein sequence ID" value="MYE38589.1"/>
    <property type="molecule type" value="Genomic_DNA"/>
</dbReference>
<dbReference type="Gene3D" id="2.60.40.10">
    <property type="entry name" value="Immunoglobulins"/>
    <property type="match status" value="1"/>
</dbReference>
<evidence type="ECO:0008006" key="4">
    <source>
        <dbReference type="Google" id="ProtNLM"/>
    </source>
</evidence>
<dbReference type="Gene3D" id="1.10.260.40">
    <property type="entry name" value="lambda repressor-like DNA-binding domains"/>
    <property type="match status" value="1"/>
</dbReference>
<dbReference type="Pfam" id="PF13413">
    <property type="entry name" value="HTH_25"/>
    <property type="match status" value="1"/>
</dbReference>
<dbReference type="InterPro" id="IPR001387">
    <property type="entry name" value="Cro/C1-type_HTH"/>
</dbReference>
<name>A0A845DAW9_9BACT</name>
<evidence type="ECO:0000313" key="2">
    <source>
        <dbReference type="EMBL" id="MYE38589.1"/>
    </source>
</evidence>
<evidence type="ECO:0000256" key="1">
    <source>
        <dbReference type="SAM" id="Phobius"/>
    </source>
</evidence>
<keyword evidence="1" id="KW-0812">Transmembrane</keyword>
<keyword evidence="1" id="KW-0472">Membrane</keyword>
<dbReference type="Pfam" id="PF09136">
    <property type="entry name" value="Glucodextran_B"/>
    <property type="match status" value="1"/>
</dbReference>
<dbReference type="Proteomes" id="UP000449092">
    <property type="component" value="Unassembled WGS sequence"/>
</dbReference>